<dbReference type="GeneID" id="64605789"/>
<reference evidence="6" key="1">
    <citation type="journal article" date="2020" name="New Phytol.">
        <title>Comparative genomics reveals dynamic genome evolution in host specialist ectomycorrhizal fungi.</title>
        <authorList>
            <person name="Lofgren L.A."/>
            <person name="Nguyen N.H."/>
            <person name="Vilgalys R."/>
            <person name="Ruytinx J."/>
            <person name="Liao H.L."/>
            <person name="Branco S."/>
            <person name="Kuo A."/>
            <person name="LaButti K."/>
            <person name="Lipzen A."/>
            <person name="Andreopoulos W."/>
            <person name="Pangilinan J."/>
            <person name="Riley R."/>
            <person name="Hundley H."/>
            <person name="Na H."/>
            <person name="Barry K."/>
            <person name="Grigoriev I.V."/>
            <person name="Stajich J.E."/>
            <person name="Kennedy P.G."/>
        </authorList>
    </citation>
    <scope>NUCLEOTIDE SEQUENCE</scope>
    <source>
        <strain evidence="6">S12</strain>
    </source>
</reference>
<evidence type="ECO:0000313" key="6">
    <source>
        <dbReference type="EMBL" id="KAG1788128.1"/>
    </source>
</evidence>
<dbReference type="GO" id="GO:0007265">
    <property type="term" value="P:Ras protein signal transduction"/>
    <property type="evidence" value="ECO:0007669"/>
    <property type="project" value="TreeGrafter"/>
</dbReference>
<dbReference type="Pfam" id="PF00618">
    <property type="entry name" value="RasGEF_N"/>
    <property type="match status" value="1"/>
</dbReference>
<dbReference type="PANTHER" id="PTHR23113">
    <property type="entry name" value="GUANINE NUCLEOTIDE EXCHANGE FACTOR"/>
    <property type="match status" value="1"/>
</dbReference>
<dbReference type="CDD" id="cd06224">
    <property type="entry name" value="REM"/>
    <property type="match status" value="1"/>
</dbReference>
<feature type="region of interest" description="Disordered" evidence="3">
    <location>
        <begin position="222"/>
        <end position="267"/>
    </location>
</feature>
<protein>
    <submittedName>
        <fullName evidence="6">Ras guanine nucleotide exchange factor domain-containing protein</fullName>
    </submittedName>
</protein>
<dbReference type="Gene3D" id="1.10.840.10">
    <property type="entry name" value="Ras guanine-nucleotide exchange factors catalytic domain"/>
    <property type="match status" value="1"/>
</dbReference>
<evidence type="ECO:0000259" key="4">
    <source>
        <dbReference type="PROSITE" id="PS50009"/>
    </source>
</evidence>
<feature type="compositionally biased region" description="Acidic residues" evidence="3">
    <location>
        <begin position="225"/>
        <end position="237"/>
    </location>
</feature>
<dbReference type="GO" id="GO:0005886">
    <property type="term" value="C:plasma membrane"/>
    <property type="evidence" value="ECO:0007669"/>
    <property type="project" value="TreeGrafter"/>
</dbReference>
<keyword evidence="1 2" id="KW-0344">Guanine-nucleotide releasing factor</keyword>
<gene>
    <name evidence="6" type="ORF">HD556DRAFT_914711</name>
</gene>
<comment type="caution">
    <text evidence="6">The sequence shown here is derived from an EMBL/GenBank/DDBJ whole genome shotgun (WGS) entry which is preliminary data.</text>
</comment>
<dbReference type="AlphaFoldDB" id="A0A9P7DD92"/>
<name>A0A9P7DD92_9AGAM</name>
<evidence type="ECO:0000256" key="2">
    <source>
        <dbReference type="PROSITE-ProRule" id="PRU00168"/>
    </source>
</evidence>
<dbReference type="InterPro" id="IPR008937">
    <property type="entry name" value="Ras-like_GEF"/>
</dbReference>
<evidence type="ECO:0000259" key="5">
    <source>
        <dbReference type="PROSITE" id="PS50212"/>
    </source>
</evidence>
<dbReference type="InterPro" id="IPR023578">
    <property type="entry name" value="Ras_GEF_dom_sf"/>
</dbReference>
<feature type="domain" description="N-terminal Ras-GEF" evidence="5">
    <location>
        <begin position="367"/>
        <end position="495"/>
    </location>
</feature>
<dbReference type="InterPro" id="IPR001895">
    <property type="entry name" value="RASGEF_cat_dom"/>
</dbReference>
<dbReference type="GO" id="GO:0005085">
    <property type="term" value="F:guanyl-nucleotide exchange factor activity"/>
    <property type="evidence" value="ECO:0007669"/>
    <property type="project" value="UniProtKB-KW"/>
</dbReference>
<dbReference type="EMBL" id="JABBWE010000071">
    <property type="protein sequence ID" value="KAG1788128.1"/>
    <property type="molecule type" value="Genomic_DNA"/>
</dbReference>
<dbReference type="InterPro" id="IPR036964">
    <property type="entry name" value="RASGEF_cat_dom_sf"/>
</dbReference>
<dbReference type="PROSITE" id="PS50009">
    <property type="entry name" value="RASGEF_CAT"/>
    <property type="match status" value="1"/>
</dbReference>
<dbReference type="PROSITE" id="PS50212">
    <property type="entry name" value="RASGEF_NTER"/>
    <property type="match status" value="1"/>
</dbReference>
<dbReference type="Gene3D" id="1.20.870.10">
    <property type="entry name" value="Son of sevenless (SoS) protein Chain: S domain 1"/>
    <property type="match status" value="1"/>
</dbReference>
<dbReference type="OrthoDB" id="546434at2759"/>
<evidence type="ECO:0000313" key="7">
    <source>
        <dbReference type="Proteomes" id="UP000719766"/>
    </source>
</evidence>
<dbReference type="SUPFAM" id="SSF48366">
    <property type="entry name" value="Ras GEF"/>
    <property type="match status" value="1"/>
</dbReference>
<dbReference type="Pfam" id="PF00617">
    <property type="entry name" value="RasGEF"/>
    <property type="match status" value="1"/>
</dbReference>
<feature type="domain" description="Ras-GEF" evidence="4">
    <location>
        <begin position="551"/>
        <end position="787"/>
    </location>
</feature>
<organism evidence="6 7">
    <name type="scientific">Suillus plorans</name>
    <dbReference type="NCBI Taxonomy" id="116603"/>
    <lineage>
        <taxon>Eukaryota</taxon>
        <taxon>Fungi</taxon>
        <taxon>Dikarya</taxon>
        <taxon>Basidiomycota</taxon>
        <taxon>Agaricomycotina</taxon>
        <taxon>Agaricomycetes</taxon>
        <taxon>Agaricomycetidae</taxon>
        <taxon>Boletales</taxon>
        <taxon>Suillineae</taxon>
        <taxon>Suillaceae</taxon>
        <taxon>Suillus</taxon>
    </lineage>
</organism>
<dbReference type="SMART" id="SM00229">
    <property type="entry name" value="RasGEFN"/>
    <property type="match status" value="1"/>
</dbReference>
<sequence>MGVQSLAIKPGVILKHQLSLIIRVDTCIVSMASTIPTSLSKSRTIRLKAAPRLEPEPEVIAHGPRESLTQKSDISTSSDNSAVSSTCILSLNVPQFDIQRTFPAILDPVRLFREAADAQDIESIRSLTPTFLHGLTTILRSMSQLPEDVRHASGYRNAESGIRHYKLLLMSHIQPLLDNKSFELVCRRQFIWETLGYLDAIMSSLKRLMQVAELEMRQLKPLPDTPEECEEEIEAEENSDHINGPRRNSLLSGDTHQSSEGSSTDRTCVEEADELGSLAKALAIKHTKRGLAAILGPLSVNLRRKISQSSAKADKAASVEKLTTCAGHARATANIRNSIALFPELLNDKLEKSFPHPDDSTELFLDKNGVLQLASLKGLVRYLTSAVSDDDLELSDVFFLCFRYFSTPALVLEAFIERYKEKLPGCLSPDQTHIQSMHVKMRVARLLNQWVDLHWRHSEDQEVFTPLLQFAFSDLSRDLPRSVSSKLIDTLHNAACAKEHNGRRLEKTVQLIQGSSPAEELCSLWEPRGKKAMVKGEFSKIKLSKFASPQGMELLAHQLTALLWEKYRDFQPEDAARFWVEEATGKSTYGVSNDASTKVTTYASFEKALHLWALDIIVSAQSMEDRIQKVQFILEWAQECHIIGNYAGSWALFSACDRQSLVGSLSTVGAKHEEILLALRLFFSHTNRMKAYKDAIQSSRGPTLPTLVLFIGDVKRQCGNEECVDHPNAPGHKLINLRRYRPLTRAIRDMERCHTPYCIQRVDYVCQWMEEVICSYLSRPEVEWEDIFYDKSQRLGKKINRKCSIYS</sequence>
<proteinExistence type="predicted"/>
<evidence type="ECO:0000256" key="3">
    <source>
        <dbReference type="SAM" id="MobiDB-lite"/>
    </source>
</evidence>
<keyword evidence="7" id="KW-1185">Reference proteome</keyword>
<dbReference type="PANTHER" id="PTHR23113:SF99">
    <property type="entry name" value="RASGEF DOMAIN-CONTAINING PROTEIN"/>
    <property type="match status" value="1"/>
</dbReference>
<accession>A0A9P7DD92</accession>
<dbReference type="SMART" id="SM00147">
    <property type="entry name" value="RasGEF"/>
    <property type="match status" value="1"/>
</dbReference>
<feature type="compositionally biased region" description="Polar residues" evidence="3">
    <location>
        <begin position="249"/>
        <end position="266"/>
    </location>
</feature>
<dbReference type="Proteomes" id="UP000719766">
    <property type="component" value="Unassembled WGS sequence"/>
</dbReference>
<feature type="region of interest" description="Disordered" evidence="3">
    <location>
        <begin position="53"/>
        <end position="79"/>
    </location>
</feature>
<dbReference type="InterPro" id="IPR000651">
    <property type="entry name" value="Ras-like_Gua-exchang_fac_N"/>
</dbReference>
<dbReference type="RefSeq" id="XP_041155405.1">
    <property type="nucleotide sequence ID" value="XM_041312025.1"/>
</dbReference>
<evidence type="ECO:0000256" key="1">
    <source>
        <dbReference type="ARBA" id="ARBA00022658"/>
    </source>
</evidence>